<reference evidence="3" key="1">
    <citation type="submission" date="2022-08" db="EMBL/GenBank/DDBJ databases">
        <title>A Global Phylogenomic Analysis of the Shiitake Genus Lentinula.</title>
        <authorList>
            <consortium name="DOE Joint Genome Institute"/>
            <person name="Sierra-Patev S."/>
            <person name="Min B."/>
            <person name="Naranjo-Ortiz M."/>
            <person name="Looney B."/>
            <person name="Konkel Z."/>
            <person name="Slot J.C."/>
            <person name="Sakamoto Y."/>
            <person name="Steenwyk J.L."/>
            <person name="Rokas A."/>
            <person name="Carro J."/>
            <person name="Camarero S."/>
            <person name="Ferreira P."/>
            <person name="Molpeceres G."/>
            <person name="Ruiz-Duenas F.J."/>
            <person name="Serrano A."/>
            <person name="Henrissat B."/>
            <person name="Drula E."/>
            <person name="Hughes K.W."/>
            <person name="Mata J.L."/>
            <person name="Ishikawa N.K."/>
            <person name="Vargas-Isla R."/>
            <person name="Ushijima S."/>
            <person name="Smith C.A."/>
            <person name="Ahrendt S."/>
            <person name="Andreopoulos W."/>
            <person name="He G."/>
            <person name="Labutti K."/>
            <person name="Lipzen A."/>
            <person name="Ng V."/>
            <person name="Riley R."/>
            <person name="Sandor L."/>
            <person name="Barry K."/>
            <person name="Martinez A.T."/>
            <person name="Xiao Y."/>
            <person name="Gibbons J.G."/>
            <person name="Terashima K."/>
            <person name="Grigoriev I.V."/>
            <person name="Hibbett D.S."/>
        </authorList>
    </citation>
    <scope>NUCLEOTIDE SEQUENCE</scope>
    <source>
        <strain evidence="3">RHP3577 ss4</strain>
    </source>
</reference>
<feature type="chain" id="PRO_5047362385" evidence="2">
    <location>
        <begin position="21"/>
        <end position="289"/>
    </location>
</feature>
<evidence type="ECO:0000256" key="1">
    <source>
        <dbReference type="SAM" id="MobiDB-lite"/>
    </source>
</evidence>
<gene>
    <name evidence="3" type="ORF">C8R41DRAFT_982951</name>
</gene>
<feature type="compositionally biased region" description="Pro residues" evidence="1">
    <location>
        <begin position="191"/>
        <end position="215"/>
    </location>
</feature>
<dbReference type="Proteomes" id="UP001150217">
    <property type="component" value="Unassembled WGS sequence"/>
</dbReference>
<feature type="region of interest" description="Disordered" evidence="1">
    <location>
        <begin position="75"/>
        <end position="275"/>
    </location>
</feature>
<evidence type="ECO:0000313" key="4">
    <source>
        <dbReference type="Proteomes" id="UP001150217"/>
    </source>
</evidence>
<protein>
    <submittedName>
        <fullName evidence="3">Uncharacterized protein</fullName>
    </submittedName>
</protein>
<comment type="caution">
    <text evidence="3">The sequence shown here is derived from an EMBL/GenBank/DDBJ whole genome shotgun (WGS) entry which is preliminary data.</text>
</comment>
<accession>A0ABQ8V8R7</accession>
<feature type="compositionally biased region" description="Pro residues" evidence="1">
    <location>
        <begin position="145"/>
        <end position="155"/>
    </location>
</feature>
<feature type="compositionally biased region" description="Basic and acidic residues" evidence="1">
    <location>
        <begin position="263"/>
        <end position="274"/>
    </location>
</feature>
<keyword evidence="2" id="KW-0732">Signal</keyword>
<feature type="compositionally biased region" description="Pro residues" evidence="1">
    <location>
        <begin position="119"/>
        <end position="133"/>
    </location>
</feature>
<feature type="compositionally biased region" description="Polar residues" evidence="1">
    <location>
        <begin position="103"/>
        <end position="115"/>
    </location>
</feature>
<feature type="signal peptide" evidence="2">
    <location>
        <begin position="1"/>
        <end position="20"/>
    </location>
</feature>
<name>A0ABQ8V8R7_9AGAR</name>
<dbReference type="EMBL" id="JANVFT010000062">
    <property type="protein sequence ID" value="KAJ4479908.1"/>
    <property type="molecule type" value="Genomic_DNA"/>
</dbReference>
<organism evidence="3 4">
    <name type="scientific">Lentinula lateritia</name>
    <dbReference type="NCBI Taxonomy" id="40482"/>
    <lineage>
        <taxon>Eukaryota</taxon>
        <taxon>Fungi</taxon>
        <taxon>Dikarya</taxon>
        <taxon>Basidiomycota</taxon>
        <taxon>Agaricomycotina</taxon>
        <taxon>Agaricomycetes</taxon>
        <taxon>Agaricomycetidae</taxon>
        <taxon>Agaricales</taxon>
        <taxon>Marasmiineae</taxon>
        <taxon>Omphalotaceae</taxon>
        <taxon>Lentinula</taxon>
    </lineage>
</organism>
<keyword evidence="4" id="KW-1185">Reference proteome</keyword>
<evidence type="ECO:0000256" key="2">
    <source>
        <dbReference type="SAM" id="SignalP"/>
    </source>
</evidence>
<evidence type="ECO:0000313" key="3">
    <source>
        <dbReference type="EMBL" id="KAJ4479908.1"/>
    </source>
</evidence>
<sequence length="289" mass="31202">MRSCITFYLFIILDILAANAGDTGPGVTSGHDLGVPEARGFSKHSIFSLRGQAPVKDLGGGVIYPEDFPKRLESRTSLSDFPKPPSGHGAPLTKIPKLMLTAPSDTESSPASRPQSMELPPPPGAPPTRPLPLLPLKLTEVSKGFPPPQIPPPNKKLPELPSHPLAALNEVSPGFPPPQSAPPNKKLPALPSHPAPPTRPPPAPPADEGPPPIPAKSPLRLKAASLNPRVPTPAAAMKKRAEASSAVRMLEKRLQKDTQSYQEGEHHNKKRDVTRTYYRRRIVEWDEKL</sequence>
<proteinExistence type="predicted"/>